<proteinExistence type="inferred from homology"/>
<dbReference type="PRINTS" id="PR00385">
    <property type="entry name" value="P450"/>
</dbReference>
<reference evidence="11 12" key="1">
    <citation type="submission" date="2017-12" db="EMBL/GenBank/DDBJ databases">
        <title>Hemimetabolous genomes reveal molecular basis of termite eusociality.</title>
        <authorList>
            <person name="Harrison M.C."/>
            <person name="Jongepier E."/>
            <person name="Robertson H.M."/>
            <person name="Arning N."/>
            <person name="Bitard-Feildel T."/>
            <person name="Chao H."/>
            <person name="Childers C.P."/>
            <person name="Dinh H."/>
            <person name="Doddapaneni H."/>
            <person name="Dugan S."/>
            <person name="Gowin J."/>
            <person name="Greiner C."/>
            <person name="Han Y."/>
            <person name="Hu H."/>
            <person name="Hughes D.S.T."/>
            <person name="Huylmans A.-K."/>
            <person name="Kemena C."/>
            <person name="Kremer L.P.M."/>
            <person name="Lee S.L."/>
            <person name="Lopez-Ezquerra A."/>
            <person name="Mallet L."/>
            <person name="Monroy-Kuhn J.M."/>
            <person name="Moser A."/>
            <person name="Murali S.C."/>
            <person name="Muzny D.M."/>
            <person name="Otani S."/>
            <person name="Piulachs M.-D."/>
            <person name="Poelchau M."/>
            <person name="Qu J."/>
            <person name="Schaub F."/>
            <person name="Wada-Katsumata A."/>
            <person name="Worley K.C."/>
            <person name="Xie Q."/>
            <person name="Ylla G."/>
            <person name="Poulsen M."/>
            <person name="Gibbs R.A."/>
            <person name="Schal C."/>
            <person name="Richards S."/>
            <person name="Belles X."/>
            <person name="Korb J."/>
            <person name="Bornberg-Bauer E."/>
        </authorList>
    </citation>
    <scope>NUCLEOTIDE SEQUENCE [LARGE SCALE GENOMIC DNA]</scope>
    <source>
        <tissue evidence="11">Whole body</tissue>
    </source>
</reference>
<dbReference type="InterPro" id="IPR050479">
    <property type="entry name" value="CYP11_CYP27_families"/>
</dbReference>
<dbReference type="PANTHER" id="PTHR24279">
    <property type="entry name" value="CYTOCHROME P450"/>
    <property type="match status" value="1"/>
</dbReference>
<dbReference type="GO" id="GO:0005506">
    <property type="term" value="F:iron ion binding"/>
    <property type="evidence" value="ECO:0007669"/>
    <property type="project" value="InterPro"/>
</dbReference>
<keyword evidence="5 9" id="KW-0560">Oxidoreductase</keyword>
<comment type="caution">
    <text evidence="11">The sequence shown here is derived from an EMBL/GenBank/DDBJ whole genome shotgun (WGS) entry which is preliminary data.</text>
</comment>
<dbReference type="InterPro" id="IPR017972">
    <property type="entry name" value="Cyt_P450_CS"/>
</dbReference>
<dbReference type="EMBL" id="NEVH01014371">
    <property type="protein sequence ID" value="PNF27668.1"/>
    <property type="molecule type" value="Genomic_DNA"/>
</dbReference>
<keyword evidence="12" id="KW-1185">Reference proteome</keyword>
<evidence type="ECO:0000256" key="3">
    <source>
        <dbReference type="ARBA" id="ARBA00022617"/>
    </source>
</evidence>
<dbReference type="EMBL" id="NEVH01014371">
    <property type="protein sequence ID" value="PNF27667.1"/>
    <property type="molecule type" value="Genomic_DNA"/>
</dbReference>
<dbReference type="FunCoup" id="A0A2J7QGG0">
    <property type="interactions" value="32"/>
</dbReference>
<evidence type="ECO:0000313" key="11">
    <source>
        <dbReference type="EMBL" id="PNF27668.1"/>
    </source>
</evidence>
<dbReference type="CDD" id="cd11054">
    <property type="entry name" value="CYP24A1-like"/>
    <property type="match status" value="1"/>
</dbReference>
<comment type="similarity">
    <text evidence="2 9">Belongs to the cytochrome P450 family.</text>
</comment>
<feature type="transmembrane region" description="Helical" evidence="10">
    <location>
        <begin position="328"/>
        <end position="348"/>
    </location>
</feature>
<evidence type="ECO:0000256" key="10">
    <source>
        <dbReference type="SAM" id="Phobius"/>
    </source>
</evidence>
<evidence type="ECO:0000313" key="12">
    <source>
        <dbReference type="Proteomes" id="UP000235965"/>
    </source>
</evidence>
<evidence type="ECO:0000256" key="8">
    <source>
        <dbReference type="PIRSR" id="PIRSR602401-1"/>
    </source>
</evidence>
<evidence type="ECO:0000256" key="5">
    <source>
        <dbReference type="ARBA" id="ARBA00023002"/>
    </source>
</evidence>
<dbReference type="InterPro" id="IPR001128">
    <property type="entry name" value="Cyt_P450"/>
</dbReference>
<protein>
    <submittedName>
        <fullName evidence="11">Ecdysone 20-monooxygenase</fullName>
    </submittedName>
</protein>
<dbReference type="PANTHER" id="PTHR24279:SF120">
    <property type="entry name" value="CYTOCHROME P450"/>
    <property type="match status" value="1"/>
</dbReference>
<keyword evidence="10" id="KW-1133">Transmembrane helix</keyword>
<dbReference type="AlphaFoldDB" id="A0A2J7QGG0"/>
<feature type="binding site" description="axial binding residue" evidence="8">
    <location>
        <position position="469"/>
    </location>
    <ligand>
        <name>heme</name>
        <dbReference type="ChEBI" id="CHEBI:30413"/>
    </ligand>
    <ligandPart>
        <name>Fe</name>
        <dbReference type="ChEBI" id="CHEBI:18248"/>
    </ligandPart>
</feature>
<name>A0A2J7QGG0_9NEOP</name>
<dbReference type="InterPro" id="IPR002401">
    <property type="entry name" value="Cyt_P450_E_grp-I"/>
</dbReference>
<evidence type="ECO:0000256" key="4">
    <source>
        <dbReference type="ARBA" id="ARBA00022723"/>
    </source>
</evidence>
<dbReference type="OrthoDB" id="3945418at2759"/>
<dbReference type="SUPFAM" id="SSF48264">
    <property type="entry name" value="Cytochrome P450"/>
    <property type="match status" value="1"/>
</dbReference>
<organism evidence="11 12">
    <name type="scientific">Cryptotermes secundus</name>
    <dbReference type="NCBI Taxonomy" id="105785"/>
    <lineage>
        <taxon>Eukaryota</taxon>
        <taxon>Metazoa</taxon>
        <taxon>Ecdysozoa</taxon>
        <taxon>Arthropoda</taxon>
        <taxon>Hexapoda</taxon>
        <taxon>Insecta</taxon>
        <taxon>Pterygota</taxon>
        <taxon>Neoptera</taxon>
        <taxon>Polyneoptera</taxon>
        <taxon>Dictyoptera</taxon>
        <taxon>Blattodea</taxon>
        <taxon>Blattoidea</taxon>
        <taxon>Termitoidae</taxon>
        <taxon>Kalotermitidae</taxon>
        <taxon>Cryptotermitinae</taxon>
        <taxon>Cryptotermes</taxon>
    </lineage>
</organism>
<keyword evidence="4 8" id="KW-0479">Metal-binding</keyword>
<dbReference type="Gene3D" id="1.10.630.10">
    <property type="entry name" value="Cytochrome P450"/>
    <property type="match status" value="1"/>
</dbReference>
<evidence type="ECO:0000256" key="6">
    <source>
        <dbReference type="ARBA" id="ARBA00023004"/>
    </source>
</evidence>
<sequence length="521" mass="59990">MQRLLLLHFDAVHMAVLLLMELLNFLTKLCPTWATTMISPSSQRERRRTERDIPGPGPALPVLGTRWIYSIFGPYKMNQIHEAYRDMFRKYGSIVRERALWNFPVVSLLEQRDIEVVFKHQSKFPLRPPTEVLAWYRQSRPDRYTTLGLINEQGEKWHMLRSVLTPELTSAKTIQRFLPELNQVVEDFMSFLRTTRDKHGVISGFEELANRMGLESTCTLILGRRMGFLEHEVDAKACRLGAAIKGHFCASRDTFYGLPFWKVFPTRSYKLFVESEEKIYDIVSEMVESALTEEREMCSVDAVSSVFMSILNAPGLDVREKKAALIDFIAAGMQTLGNTLVFVLYLMAKNPRVQKRLYEEILQVAPGRCPLTAETLRQATYLQACIMEAFRVLPTTPCVARILESEMELSGYHVSAGTVVLCHTWLACQEEVNFTAAHEFLPERWLQQGEVTRINPFLVVPFGLGRRVCPGKRFVEQELHLALAKIVREFHVDFEGELELQFEFILCPKAPANFIFHDRQE</sequence>
<comment type="cofactor">
    <cofactor evidence="1 8">
        <name>heme</name>
        <dbReference type="ChEBI" id="CHEBI:30413"/>
    </cofactor>
</comment>
<dbReference type="GO" id="GO:0020037">
    <property type="term" value="F:heme binding"/>
    <property type="evidence" value="ECO:0007669"/>
    <property type="project" value="InterPro"/>
</dbReference>
<dbReference type="EMBL" id="NEVH01014371">
    <property type="protein sequence ID" value="PNF27669.1"/>
    <property type="molecule type" value="Genomic_DNA"/>
</dbReference>
<dbReference type="InterPro" id="IPR036396">
    <property type="entry name" value="Cyt_P450_sf"/>
</dbReference>
<keyword evidence="10" id="KW-0472">Membrane</keyword>
<dbReference type="Pfam" id="PF00067">
    <property type="entry name" value="p450"/>
    <property type="match status" value="1"/>
</dbReference>
<accession>A0A2J7QGG0</accession>
<dbReference type="FunFam" id="1.10.630.10:FF:000006">
    <property type="entry name" value="Cytochrome P450 302a1, mitochondrial"/>
    <property type="match status" value="1"/>
</dbReference>
<evidence type="ECO:0000256" key="2">
    <source>
        <dbReference type="ARBA" id="ARBA00010617"/>
    </source>
</evidence>
<keyword evidence="6 8" id="KW-0408">Iron</keyword>
<keyword evidence="10" id="KW-0812">Transmembrane</keyword>
<dbReference type="PRINTS" id="PR00463">
    <property type="entry name" value="EP450I"/>
</dbReference>
<evidence type="ECO:0000256" key="9">
    <source>
        <dbReference type="RuleBase" id="RU000461"/>
    </source>
</evidence>
<dbReference type="GO" id="GO:0016705">
    <property type="term" value="F:oxidoreductase activity, acting on paired donors, with incorporation or reduction of molecular oxygen"/>
    <property type="evidence" value="ECO:0007669"/>
    <property type="project" value="InterPro"/>
</dbReference>
<keyword evidence="3 8" id="KW-0349">Heme</keyword>
<gene>
    <name evidence="11" type="ORF">B7P43_G14594</name>
</gene>
<dbReference type="Proteomes" id="UP000235965">
    <property type="component" value="Unassembled WGS sequence"/>
</dbReference>
<dbReference type="STRING" id="105785.A0A2J7QGG0"/>
<evidence type="ECO:0000256" key="1">
    <source>
        <dbReference type="ARBA" id="ARBA00001971"/>
    </source>
</evidence>
<dbReference type="GO" id="GO:0004497">
    <property type="term" value="F:monooxygenase activity"/>
    <property type="evidence" value="ECO:0007669"/>
    <property type="project" value="UniProtKB-KW"/>
</dbReference>
<keyword evidence="7 9" id="KW-0503">Monooxygenase</keyword>
<evidence type="ECO:0000256" key="7">
    <source>
        <dbReference type="ARBA" id="ARBA00023033"/>
    </source>
</evidence>
<dbReference type="InParanoid" id="A0A2J7QGG0"/>
<dbReference type="PROSITE" id="PS00086">
    <property type="entry name" value="CYTOCHROME_P450"/>
    <property type="match status" value="1"/>
</dbReference>